<evidence type="ECO:0000313" key="1">
    <source>
        <dbReference type="EMBL" id="MPM25350.1"/>
    </source>
</evidence>
<gene>
    <name evidence="1" type="ORF">SDC9_71841</name>
</gene>
<name>A0A644YA36_9ZZZZ</name>
<dbReference type="EMBL" id="VSSQ01004476">
    <property type="protein sequence ID" value="MPM25350.1"/>
    <property type="molecule type" value="Genomic_DNA"/>
</dbReference>
<proteinExistence type="predicted"/>
<reference evidence="1" key="1">
    <citation type="submission" date="2019-08" db="EMBL/GenBank/DDBJ databases">
        <authorList>
            <person name="Kucharzyk K."/>
            <person name="Murdoch R.W."/>
            <person name="Higgins S."/>
            <person name="Loffler F."/>
        </authorList>
    </citation>
    <scope>NUCLEOTIDE SEQUENCE</scope>
</reference>
<organism evidence="1">
    <name type="scientific">bioreactor metagenome</name>
    <dbReference type="NCBI Taxonomy" id="1076179"/>
    <lineage>
        <taxon>unclassified sequences</taxon>
        <taxon>metagenomes</taxon>
        <taxon>ecological metagenomes</taxon>
    </lineage>
</organism>
<dbReference type="AlphaFoldDB" id="A0A644YA36"/>
<comment type="caution">
    <text evidence="1">The sequence shown here is derived from an EMBL/GenBank/DDBJ whole genome shotgun (WGS) entry which is preliminary data.</text>
</comment>
<accession>A0A644YA36</accession>
<protein>
    <submittedName>
        <fullName evidence="1">Uncharacterized protein</fullName>
    </submittedName>
</protein>
<sequence>MEKEIAQLKKQTLALGERLGDAENKIWRSEEKIQELESRMDWIEKLMGDIEI</sequence>